<dbReference type="Gene3D" id="2.40.10.10">
    <property type="entry name" value="Trypsin-like serine proteases"/>
    <property type="match status" value="1"/>
</dbReference>
<dbReference type="EnsemblPlants" id="HORVU.MOREX.r3.6HG0614170.1">
    <property type="protein sequence ID" value="HORVU.MOREX.r3.6HG0614170.1"/>
    <property type="gene ID" value="HORVU.MOREX.r3.6HG0614170"/>
</dbReference>
<evidence type="ECO:0000313" key="1">
    <source>
        <dbReference type="EnsemblPlants" id="HORVU.MOREX.r3.6HG0614170.1"/>
    </source>
</evidence>
<evidence type="ECO:0000313" key="2">
    <source>
        <dbReference type="Proteomes" id="UP000011116"/>
    </source>
</evidence>
<reference evidence="2" key="1">
    <citation type="journal article" date="2012" name="Nature">
        <title>A physical, genetic and functional sequence assembly of the barley genome.</title>
        <authorList>
            <consortium name="The International Barley Genome Sequencing Consortium"/>
            <person name="Mayer K.F."/>
            <person name="Waugh R."/>
            <person name="Brown J.W."/>
            <person name="Schulman A."/>
            <person name="Langridge P."/>
            <person name="Platzer M."/>
            <person name="Fincher G.B."/>
            <person name="Muehlbauer G.J."/>
            <person name="Sato K."/>
            <person name="Close T.J."/>
            <person name="Wise R.P."/>
            <person name="Stein N."/>
        </authorList>
    </citation>
    <scope>NUCLEOTIDE SEQUENCE [LARGE SCALE GENOMIC DNA]</scope>
    <source>
        <strain evidence="2">cv. Morex</strain>
    </source>
</reference>
<dbReference type="InterPro" id="IPR009003">
    <property type="entry name" value="Peptidase_S1_PA"/>
</dbReference>
<dbReference type="Gramene" id="HORVU.MOREX.r3.6HG0614170.1">
    <property type="protein sequence ID" value="HORVU.MOREX.r3.6HG0614170.1"/>
    <property type="gene ID" value="HORVU.MOREX.r3.6HG0614170"/>
</dbReference>
<sequence length="188" mass="20169">MEASGLVFLAALNSFPALTRSSLNSNTAGGNHALVSSWLSSLLPFCCCSCCCLPRRSSLSMEMDSVVSLGYNSKFEGSGFVMFTSQPAFLVMTCEHVVGSYKSIQVTFPGKTKWYSAGVRWTDKDADLALLRFAPDGDCSRCAALQFADPNTTALNSGNVEMIAFHATSPGRLLYPGVFDGCITAGRW</sequence>
<dbReference type="OMA" id="DSMHATG"/>
<dbReference type="Gramene" id="HORVU.MOREX.r2.6HG0509230.1">
    <property type="protein sequence ID" value="HORVU.MOREX.r2.6HG0509230.1"/>
    <property type="gene ID" value="HORVU.MOREX.r2.6HG0509230"/>
</dbReference>
<name>M0VSZ1_HORVV</name>
<evidence type="ECO:0008006" key="3">
    <source>
        <dbReference type="Google" id="ProtNLM"/>
    </source>
</evidence>
<dbReference type="InterPro" id="IPR043504">
    <property type="entry name" value="Peptidase_S1_PA_chymotrypsin"/>
</dbReference>
<keyword evidence="2" id="KW-1185">Reference proteome</keyword>
<dbReference type="Proteomes" id="UP000011116">
    <property type="component" value="Chromosome 6H"/>
</dbReference>
<protein>
    <recommendedName>
        <fullName evidence="3">Serine protease</fullName>
    </recommendedName>
</protein>
<dbReference type="ExpressionAtlas" id="M0VSZ1">
    <property type="expression patterns" value="differential"/>
</dbReference>
<reference evidence="1" key="3">
    <citation type="submission" date="2022-01" db="UniProtKB">
        <authorList>
            <consortium name="EnsemblPlants"/>
        </authorList>
    </citation>
    <scope>IDENTIFICATION</scope>
    <source>
        <strain evidence="1">subsp. vulgare</strain>
    </source>
</reference>
<reference evidence="1" key="2">
    <citation type="submission" date="2020-10" db="EMBL/GenBank/DDBJ databases">
        <authorList>
            <person name="Scholz U."/>
            <person name="Mascher M."/>
            <person name="Fiebig A."/>
        </authorList>
    </citation>
    <scope>NUCLEOTIDE SEQUENCE [LARGE SCALE GENOMIC DNA]</scope>
    <source>
        <strain evidence="1">cv. Morex</strain>
    </source>
</reference>
<dbReference type="AlphaFoldDB" id="M0VSZ1"/>
<dbReference type="SUPFAM" id="SSF50494">
    <property type="entry name" value="Trypsin-like serine proteases"/>
    <property type="match status" value="1"/>
</dbReference>
<accession>M0VSZ1</accession>
<proteinExistence type="predicted"/>
<organism evidence="1 2">
    <name type="scientific">Hordeum vulgare subsp. vulgare</name>
    <name type="common">Domesticated barley</name>
    <dbReference type="NCBI Taxonomy" id="112509"/>
    <lineage>
        <taxon>Eukaryota</taxon>
        <taxon>Viridiplantae</taxon>
        <taxon>Streptophyta</taxon>
        <taxon>Embryophyta</taxon>
        <taxon>Tracheophyta</taxon>
        <taxon>Spermatophyta</taxon>
        <taxon>Magnoliopsida</taxon>
        <taxon>Liliopsida</taxon>
        <taxon>Poales</taxon>
        <taxon>Poaceae</taxon>
        <taxon>BOP clade</taxon>
        <taxon>Pooideae</taxon>
        <taxon>Triticodae</taxon>
        <taxon>Triticeae</taxon>
        <taxon>Hordeinae</taxon>
        <taxon>Hordeum</taxon>
    </lineage>
</organism>
<dbReference type="PaxDb" id="4513-MLOC_3698.1"/>
<dbReference type="SMR" id="M0VSZ1"/>
<dbReference type="Pfam" id="PF13365">
    <property type="entry name" value="Trypsin_2"/>
    <property type="match status" value="1"/>
</dbReference>